<reference evidence="8 9" key="1">
    <citation type="submission" date="2024-06" db="EMBL/GenBank/DDBJ databases">
        <title>Chitinophaga defluvii sp. nov., isolated from municipal sewage.</title>
        <authorList>
            <person name="Zhang L."/>
        </authorList>
    </citation>
    <scope>NUCLEOTIDE SEQUENCE [LARGE SCALE GENOMIC DNA]</scope>
    <source>
        <strain evidence="8 9">H8</strain>
    </source>
</reference>
<keyword evidence="3" id="KW-1015">Disulfide bond</keyword>
<keyword evidence="9" id="KW-1185">Reference proteome</keyword>
<dbReference type="InterPro" id="IPR050553">
    <property type="entry name" value="Thioredoxin_ResA/DsbE_sf"/>
</dbReference>
<evidence type="ECO:0000256" key="3">
    <source>
        <dbReference type="ARBA" id="ARBA00023157"/>
    </source>
</evidence>
<comment type="caution">
    <text evidence="8">The sequence shown here is derived from an EMBL/GenBank/DDBJ whole genome shotgun (WGS) entry which is preliminary data.</text>
</comment>
<feature type="chain" id="PRO_5045767994" evidence="6">
    <location>
        <begin position="21"/>
        <end position="380"/>
    </location>
</feature>
<keyword evidence="6" id="KW-0732">Signal</keyword>
<dbReference type="Pfam" id="PF14289">
    <property type="entry name" value="DUF4369"/>
    <property type="match status" value="1"/>
</dbReference>
<evidence type="ECO:0000313" key="8">
    <source>
        <dbReference type="EMBL" id="MET7000173.1"/>
    </source>
</evidence>
<protein>
    <submittedName>
        <fullName evidence="8">TlpA disulfide reductase family protein</fullName>
    </submittedName>
</protein>
<organism evidence="8 9">
    <name type="scientific">Chitinophaga defluvii</name>
    <dbReference type="NCBI Taxonomy" id="3163343"/>
    <lineage>
        <taxon>Bacteria</taxon>
        <taxon>Pseudomonadati</taxon>
        <taxon>Bacteroidota</taxon>
        <taxon>Chitinophagia</taxon>
        <taxon>Chitinophagales</taxon>
        <taxon>Chitinophagaceae</taxon>
        <taxon>Chitinophaga</taxon>
    </lineage>
</organism>
<feature type="domain" description="Thioredoxin" evidence="7">
    <location>
        <begin position="241"/>
        <end position="380"/>
    </location>
</feature>
<dbReference type="InterPro" id="IPR013766">
    <property type="entry name" value="Thioredoxin_domain"/>
</dbReference>
<gene>
    <name evidence="8" type="ORF">ABR189_22470</name>
</gene>
<dbReference type="EMBL" id="JBEXAC010000002">
    <property type="protein sequence ID" value="MET7000173.1"/>
    <property type="molecule type" value="Genomic_DNA"/>
</dbReference>
<dbReference type="PANTHER" id="PTHR42852">
    <property type="entry name" value="THIOL:DISULFIDE INTERCHANGE PROTEIN DSBE"/>
    <property type="match status" value="1"/>
</dbReference>
<evidence type="ECO:0000256" key="6">
    <source>
        <dbReference type="SAM" id="SignalP"/>
    </source>
</evidence>
<dbReference type="PANTHER" id="PTHR42852:SF6">
    <property type="entry name" value="THIOL:DISULFIDE INTERCHANGE PROTEIN DSBE"/>
    <property type="match status" value="1"/>
</dbReference>
<dbReference type="CDD" id="cd02966">
    <property type="entry name" value="TlpA_like_family"/>
    <property type="match status" value="1"/>
</dbReference>
<evidence type="ECO:0000256" key="5">
    <source>
        <dbReference type="SAM" id="Coils"/>
    </source>
</evidence>
<dbReference type="Pfam" id="PF00578">
    <property type="entry name" value="AhpC-TSA"/>
    <property type="match status" value="1"/>
</dbReference>
<name>A0ABV2TAV1_9BACT</name>
<keyword evidence="5" id="KW-0175">Coiled coil</keyword>
<evidence type="ECO:0000256" key="2">
    <source>
        <dbReference type="ARBA" id="ARBA00022748"/>
    </source>
</evidence>
<feature type="signal peptide" evidence="6">
    <location>
        <begin position="1"/>
        <end position="20"/>
    </location>
</feature>
<dbReference type="SUPFAM" id="SSF52833">
    <property type="entry name" value="Thioredoxin-like"/>
    <property type="match status" value="1"/>
</dbReference>
<evidence type="ECO:0000259" key="7">
    <source>
        <dbReference type="PROSITE" id="PS51352"/>
    </source>
</evidence>
<dbReference type="PROSITE" id="PS51352">
    <property type="entry name" value="THIOREDOXIN_2"/>
    <property type="match status" value="1"/>
</dbReference>
<evidence type="ECO:0000256" key="4">
    <source>
        <dbReference type="ARBA" id="ARBA00023284"/>
    </source>
</evidence>
<dbReference type="InterPro" id="IPR000866">
    <property type="entry name" value="AhpC/TSA"/>
</dbReference>
<dbReference type="Gene3D" id="3.40.30.10">
    <property type="entry name" value="Glutaredoxin"/>
    <property type="match status" value="1"/>
</dbReference>
<dbReference type="InterPro" id="IPR036249">
    <property type="entry name" value="Thioredoxin-like_sf"/>
</dbReference>
<dbReference type="RefSeq" id="WP_354662733.1">
    <property type="nucleotide sequence ID" value="NZ_JBEXAC010000002.1"/>
</dbReference>
<accession>A0ABV2TAV1</accession>
<dbReference type="Proteomes" id="UP001549749">
    <property type="component" value="Unassembled WGS sequence"/>
</dbReference>
<proteinExistence type="predicted"/>
<dbReference type="InterPro" id="IPR025380">
    <property type="entry name" value="DUF4369"/>
</dbReference>
<evidence type="ECO:0000256" key="1">
    <source>
        <dbReference type="ARBA" id="ARBA00004196"/>
    </source>
</evidence>
<sequence length="380" mass="43336">MLKIFFLIALFFCFKVHTYAQDGSGFVLHGKIEGLEDGTNIYLTTNRGKDTVARCISKKEGFVFKGRINLGTNAYFIKLDTLISKKPSVALLLVNSKMTLTGKMNVWPSLHLVGSEPHNEYIEVNKLFAEWNKGLSDNISMLDKAYTSLALAKNATDSNSANLQVKEFLEKKKMLENRRKSLSRKYIEEHLRSLYIAHLILTMEGVFDFPEMKMLYDELSPDAKKSFFGVALNDRLKIGEVKEGSIVGDFSKRNVDGDLLSLKEVVSKGEFTLLDFWASWCRPCRDETPNVRKAYALFHDKGFNVLSITMDTNETDWKKAIIKDTMPWYHMIDTKNNSVATAFNIKSIPATFLLDKKGKIIATDLRGEELIEKLRRLINR</sequence>
<evidence type="ECO:0000313" key="9">
    <source>
        <dbReference type="Proteomes" id="UP001549749"/>
    </source>
</evidence>
<keyword evidence="2" id="KW-0201">Cytochrome c-type biogenesis</keyword>
<feature type="coiled-coil region" evidence="5">
    <location>
        <begin position="158"/>
        <end position="185"/>
    </location>
</feature>
<comment type="subcellular location">
    <subcellularLocation>
        <location evidence="1">Cell envelope</location>
    </subcellularLocation>
</comment>
<keyword evidence="4" id="KW-0676">Redox-active center</keyword>